<dbReference type="PANTHER" id="PTHR46948">
    <property type="entry name" value="RIBONUCLEASE P PROTEIN SUBUNIT P38"/>
    <property type="match status" value="1"/>
</dbReference>
<dbReference type="PANTHER" id="PTHR46948:SF1">
    <property type="entry name" value="RIBONUCLEASE P PROTEIN SUBUNIT P38"/>
    <property type="match status" value="1"/>
</dbReference>
<dbReference type="SUPFAM" id="SSF55315">
    <property type="entry name" value="L30e-like"/>
    <property type="match status" value="1"/>
</dbReference>
<evidence type="ECO:0000256" key="1">
    <source>
        <dbReference type="SAM" id="MobiDB-lite"/>
    </source>
</evidence>
<feature type="compositionally biased region" description="Basic residues" evidence="1">
    <location>
        <begin position="58"/>
        <end position="67"/>
    </location>
</feature>
<sequence>MSTPIRKGERKVKQVPAKTSFNSPYSIAWCPLASADMHFILQLLQDKFKQIGLQKREPPKRKRKCQIVKKSQSGDQMELEQTPHEEKKEIPESIPPVTEAGWTDPSVRKQLAIGINEVTRALERNELCLVLVCKSVKPAHMTNHLIQLSVCRAVPACQVPRLSESIAAVLGLKCALALGFKRNSESFTDEVKAIIPKVPSLQVPWIHQDGKIAMEDQSFSREETQEGGQKERDADLSKKRKLGEDSPEEELESKEVITLQPLKIKKVIPNPKRYASQNLKSKRNSSPNYSYFMMCLDL</sequence>
<dbReference type="Proteomes" id="UP001369086">
    <property type="component" value="Unassembled WGS sequence"/>
</dbReference>
<dbReference type="Gene3D" id="3.30.1330.30">
    <property type="match status" value="1"/>
</dbReference>
<protein>
    <submittedName>
        <fullName evidence="3">Ribonuclease P protein subunit p38</fullName>
    </submittedName>
</protein>
<dbReference type="InterPro" id="IPR042848">
    <property type="entry name" value="Rpp38"/>
</dbReference>
<name>A0ABR1A115_HUSHU</name>
<evidence type="ECO:0000313" key="4">
    <source>
        <dbReference type="Proteomes" id="UP001369086"/>
    </source>
</evidence>
<feature type="region of interest" description="Disordered" evidence="1">
    <location>
        <begin position="55"/>
        <end position="101"/>
    </location>
</feature>
<keyword evidence="4" id="KW-1185">Reference proteome</keyword>
<proteinExistence type="predicted"/>
<gene>
    <name evidence="3" type="ORF">HHUSO_G5440</name>
</gene>
<feature type="region of interest" description="Disordered" evidence="1">
    <location>
        <begin position="219"/>
        <end position="254"/>
    </location>
</feature>
<accession>A0ABR1A115</accession>
<feature type="compositionally biased region" description="Basic and acidic residues" evidence="1">
    <location>
        <begin position="219"/>
        <end position="237"/>
    </location>
</feature>
<feature type="domain" description="Ribosomal protein eL8/eL30/eS12/Gadd45" evidence="2">
    <location>
        <begin position="108"/>
        <end position="186"/>
    </location>
</feature>
<comment type="caution">
    <text evidence="3">The sequence shown here is derived from an EMBL/GenBank/DDBJ whole genome shotgun (WGS) entry which is preliminary data.</text>
</comment>
<dbReference type="InterPro" id="IPR004038">
    <property type="entry name" value="Ribosomal_eL8/eL30/eS12/Gad45"/>
</dbReference>
<feature type="compositionally biased region" description="Basic and acidic residues" evidence="1">
    <location>
        <begin position="81"/>
        <end position="91"/>
    </location>
</feature>
<reference evidence="3 4" key="1">
    <citation type="submission" date="2021-05" db="EMBL/GenBank/DDBJ databases">
        <authorList>
            <person name="Zahm M."/>
            <person name="Klopp C."/>
            <person name="Cabau C."/>
            <person name="Kuhl H."/>
            <person name="Suciu R."/>
            <person name="Ciorpac M."/>
            <person name="Holostenco D."/>
            <person name="Gessner J."/>
            <person name="Wuertz S."/>
            <person name="Hohne C."/>
            <person name="Stock M."/>
            <person name="Gislard M."/>
            <person name="Lluch J."/>
            <person name="Milhes M."/>
            <person name="Lampietro C."/>
            <person name="Lopez Roques C."/>
            <person name="Donnadieu C."/>
            <person name="Du K."/>
            <person name="Schartl M."/>
            <person name="Guiguen Y."/>
        </authorList>
    </citation>
    <scope>NUCLEOTIDE SEQUENCE [LARGE SCALE GENOMIC DNA]</scope>
    <source>
        <strain evidence="3">Hh-F2</strain>
        <tissue evidence="3">Blood</tissue>
    </source>
</reference>
<evidence type="ECO:0000313" key="3">
    <source>
        <dbReference type="EMBL" id="KAK6490774.1"/>
    </source>
</evidence>
<organism evidence="3 4">
    <name type="scientific">Huso huso</name>
    <name type="common">Beluga</name>
    <name type="synonym">Acipenser huso</name>
    <dbReference type="NCBI Taxonomy" id="61971"/>
    <lineage>
        <taxon>Eukaryota</taxon>
        <taxon>Metazoa</taxon>
        <taxon>Chordata</taxon>
        <taxon>Craniata</taxon>
        <taxon>Vertebrata</taxon>
        <taxon>Euteleostomi</taxon>
        <taxon>Actinopterygii</taxon>
        <taxon>Chondrostei</taxon>
        <taxon>Acipenseriformes</taxon>
        <taxon>Acipenseridae</taxon>
        <taxon>Huso</taxon>
    </lineage>
</organism>
<evidence type="ECO:0000259" key="2">
    <source>
        <dbReference type="Pfam" id="PF01248"/>
    </source>
</evidence>
<dbReference type="InterPro" id="IPR029064">
    <property type="entry name" value="Ribosomal_eL30-like_sf"/>
</dbReference>
<dbReference type="EMBL" id="JAHFZB010000004">
    <property type="protein sequence ID" value="KAK6490774.1"/>
    <property type="molecule type" value="Genomic_DNA"/>
</dbReference>
<dbReference type="Pfam" id="PF01248">
    <property type="entry name" value="Ribosomal_L7Ae"/>
    <property type="match status" value="1"/>
</dbReference>